<dbReference type="STRING" id="106582.ENSMZEP00005025026"/>
<feature type="domain" description="Chemokine interleukin-8-like" evidence="5">
    <location>
        <begin position="26"/>
        <end position="85"/>
    </location>
</feature>
<keyword evidence="4" id="KW-0145">Chemotaxis</keyword>
<proteinExistence type="inferred from homology"/>
<dbReference type="GO" id="GO:0006955">
    <property type="term" value="P:immune response"/>
    <property type="evidence" value="ECO:0007669"/>
    <property type="project" value="InterPro"/>
</dbReference>
<keyword evidence="4" id="KW-0964">Secreted</keyword>
<dbReference type="Gene3D" id="2.40.50.40">
    <property type="match status" value="1"/>
</dbReference>
<dbReference type="PANTHER" id="PTHR12015:SF190">
    <property type="entry name" value="C-C MOTIF CHEMOKINE"/>
    <property type="match status" value="1"/>
</dbReference>
<dbReference type="InterPro" id="IPR036048">
    <property type="entry name" value="Interleukin_8-like_sf"/>
</dbReference>
<accession>A0A3P9CT97</accession>
<organism evidence="6 7">
    <name type="scientific">Maylandia zebra</name>
    <name type="common">zebra mbuna</name>
    <dbReference type="NCBI Taxonomy" id="106582"/>
    <lineage>
        <taxon>Eukaryota</taxon>
        <taxon>Metazoa</taxon>
        <taxon>Chordata</taxon>
        <taxon>Craniata</taxon>
        <taxon>Vertebrata</taxon>
        <taxon>Euteleostomi</taxon>
        <taxon>Actinopterygii</taxon>
        <taxon>Neopterygii</taxon>
        <taxon>Teleostei</taxon>
        <taxon>Neoteleostei</taxon>
        <taxon>Acanthomorphata</taxon>
        <taxon>Ovalentaria</taxon>
        <taxon>Cichlomorphae</taxon>
        <taxon>Cichliformes</taxon>
        <taxon>Cichlidae</taxon>
        <taxon>African cichlids</taxon>
        <taxon>Pseudocrenilabrinae</taxon>
        <taxon>Haplochromini</taxon>
        <taxon>Maylandia</taxon>
        <taxon>Maylandia zebra complex</taxon>
    </lineage>
</organism>
<dbReference type="CDD" id="cd00272">
    <property type="entry name" value="Chemokine_CC"/>
    <property type="match status" value="1"/>
</dbReference>
<keyword evidence="7" id="KW-1185">Reference proteome</keyword>
<evidence type="ECO:0000256" key="3">
    <source>
        <dbReference type="ARBA" id="ARBA00023157"/>
    </source>
</evidence>
<dbReference type="Pfam" id="PF00048">
    <property type="entry name" value="IL8"/>
    <property type="match status" value="1"/>
</dbReference>
<reference evidence="6" key="2">
    <citation type="submission" date="2025-09" db="UniProtKB">
        <authorList>
            <consortium name="Ensembl"/>
        </authorList>
    </citation>
    <scope>IDENTIFICATION</scope>
</reference>
<evidence type="ECO:0000259" key="5">
    <source>
        <dbReference type="SMART" id="SM00199"/>
    </source>
</evidence>
<dbReference type="InterPro" id="IPR039809">
    <property type="entry name" value="Chemokine_b/g/d"/>
</dbReference>
<evidence type="ECO:0000256" key="1">
    <source>
        <dbReference type="ARBA" id="ARBA00010868"/>
    </source>
</evidence>
<reference evidence="6" key="1">
    <citation type="submission" date="2025-08" db="UniProtKB">
        <authorList>
            <consortium name="Ensembl"/>
        </authorList>
    </citation>
    <scope>IDENTIFICATION</scope>
</reference>
<dbReference type="AlphaFoldDB" id="A0A3P9CT97"/>
<dbReference type="SUPFAM" id="SSF54117">
    <property type="entry name" value="Interleukin 8-like chemokines"/>
    <property type="match status" value="1"/>
</dbReference>
<comment type="similarity">
    <text evidence="1 4">Belongs to the intercrine beta (chemokine CC) family.</text>
</comment>
<dbReference type="InterPro" id="IPR000827">
    <property type="entry name" value="Chemokine_CC_CS"/>
</dbReference>
<evidence type="ECO:0000256" key="4">
    <source>
        <dbReference type="RuleBase" id="RU361150"/>
    </source>
</evidence>
<dbReference type="GeneTree" id="ENSGT00940000177035"/>
<protein>
    <recommendedName>
        <fullName evidence="4">C-C motif chemokine</fullName>
    </recommendedName>
</protein>
<dbReference type="GO" id="GO:0008009">
    <property type="term" value="F:chemokine activity"/>
    <property type="evidence" value="ECO:0007669"/>
    <property type="project" value="InterPro"/>
</dbReference>
<evidence type="ECO:0000313" key="7">
    <source>
        <dbReference type="Proteomes" id="UP000265160"/>
    </source>
</evidence>
<dbReference type="Proteomes" id="UP000265160">
    <property type="component" value="Unplaced"/>
</dbReference>
<sequence length="101" mass="11493">MVSIESLTIFCPLLYEQMVFPSFTAYPHCCRGYITGKLPYSAIKGYSVQTDTEMCPINAIIFHTKKGKACANPALKWVIDAINRIRKKAQRIHQHSSQLQM</sequence>
<keyword evidence="3" id="KW-1015">Disulfide bond</keyword>
<evidence type="ECO:0000313" key="6">
    <source>
        <dbReference type="Ensembl" id="ENSMZEP00005025026.1"/>
    </source>
</evidence>
<evidence type="ECO:0000256" key="2">
    <source>
        <dbReference type="ARBA" id="ARBA00022514"/>
    </source>
</evidence>
<dbReference type="SMART" id="SM00199">
    <property type="entry name" value="SCY"/>
    <property type="match status" value="1"/>
</dbReference>
<keyword evidence="2 4" id="KW-0202">Cytokine</keyword>
<dbReference type="PROSITE" id="PS00472">
    <property type="entry name" value="SMALL_CYTOKINES_CC"/>
    <property type="match status" value="1"/>
</dbReference>
<dbReference type="PANTHER" id="PTHR12015">
    <property type="entry name" value="SMALL INDUCIBLE CYTOKINE A"/>
    <property type="match status" value="1"/>
</dbReference>
<comment type="subcellular location">
    <subcellularLocation>
        <location evidence="4">Secreted</location>
    </subcellularLocation>
</comment>
<dbReference type="Ensembl" id="ENSMZET00005025840.1">
    <property type="protein sequence ID" value="ENSMZEP00005025026.1"/>
    <property type="gene ID" value="ENSMZEG00005018682.1"/>
</dbReference>
<dbReference type="InterPro" id="IPR001811">
    <property type="entry name" value="Chemokine_IL8-like_dom"/>
</dbReference>
<name>A0A3P9CT97_9CICH</name>
<dbReference type="GO" id="GO:0005615">
    <property type="term" value="C:extracellular space"/>
    <property type="evidence" value="ECO:0007669"/>
    <property type="project" value="UniProtKB-KW"/>
</dbReference>